<proteinExistence type="predicted"/>
<dbReference type="AlphaFoldDB" id="A0A562UT08"/>
<keyword evidence="1" id="KW-0732">Signal</keyword>
<dbReference type="OrthoDB" id="7338723at2"/>
<accession>A0A562UT08</accession>
<dbReference type="EMBL" id="VLLK01000001">
    <property type="protein sequence ID" value="TWJ08753.1"/>
    <property type="molecule type" value="Genomic_DNA"/>
</dbReference>
<dbReference type="Proteomes" id="UP000320547">
    <property type="component" value="Unassembled WGS sequence"/>
</dbReference>
<sequence>MRGLACLALSTLAFSFAPQPSIANDAEDGPQRRAAQSVFQQRLEQDQKLQDIGWKLVSGNAAFCANAIPSIGLQLHDMASYGRPDAVRELLGLSGDIAVLTAAAGSPSAQAGLTPNQHITAIAGIDPHGWQSQPRSDWQRTKRIHDWIDQRLAEDGSVTLELAGGREIALEPVHACPSRFELSGDNKRAMAEGSRVILGYHFPGFAYPEDELAAAIAHELAHNVLNHRDWLDTNGRSRSNVRLTEREADRMMPWLLANAGYDPAAAARFMERWGPVHDGGIFRKRTHDGWDERVEFIEAEVVRIEKLRAKEDVANWSHHFEREIAP</sequence>
<protein>
    <recommendedName>
        <fullName evidence="4">Peptidase M48-like protein</fullName>
    </recommendedName>
</protein>
<reference evidence="2 3" key="1">
    <citation type="submission" date="2019-07" db="EMBL/GenBank/DDBJ databases">
        <title>Genomic Encyclopedia of Archaeal and Bacterial Type Strains, Phase II (KMG-II): from individual species to whole genera.</title>
        <authorList>
            <person name="Goeker M."/>
        </authorList>
    </citation>
    <scope>NUCLEOTIDE SEQUENCE [LARGE SCALE GENOMIC DNA]</scope>
    <source>
        <strain evidence="2 3">ATCC BAA-2084</strain>
    </source>
</reference>
<evidence type="ECO:0000313" key="2">
    <source>
        <dbReference type="EMBL" id="TWJ08753.1"/>
    </source>
</evidence>
<name>A0A562UT08_9SPHN</name>
<feature type="chain" id="PRO_5021933298" description="Peptidase M48-like protein" evidence="1">
    <location>
        <begin position="24"/>
        <end position="326"/>
    </location>
</feature>
<dbReference type="STRING" id="476157.GCA_001663155_00375"/>
<evidence type="ECO:0000256" key="1">
    <source>
        <dbReference type="SAM" id="SignalP"/>
    </source>
</evidence>
<organism evidence="2 3">
    <name type="scientific">Altererythrobacter ishigakiensis</name>
    <dbReference type="NCBI Taxonomy" id="476157"/>
    <lineage>
        <taxon>Bacteria</taxon>
        <taxon>Pseudomonadati</taxon>
        <taxon>Pseudomonadota</taxon>
        <taxon>Alphaproteobacteria</taxon>
        <taxon>Sphingomonadales</taxon>
        <taxon>Erythrobacteraceae</taxon>
        <taxon>Altererythrobacter</taxon>
    </lineage>
</organism>
<comment type="caution">
    <text evidence="2">The sequence shown here is derived from an EMBL/GenBank/DDBJ whole genome shotgun (WGS) entry which is preliminary data.</text>
</comment>
<keyword evidence="3" id="KW-1185">Reference proteome</keyword>
<feature type="signal peptide" evidence="1">
    <location>
        <begin position="1"/>
        <end position="23"/>
    </location>
</feature>
<gene>
    <name evidence="2" type="ORF">JN10_0368</name>
</gene>
<evidence type="ECO:0008006" key="4">
    <source>
        <dbReference type="Google" id="ProtNLM"/>
    </source>
</evidence>
<dbReference type="RefSeq" id="WP_067596725.1">
    <property type="nucleotide sequence ID" value="NZ_CP015963.1"/>
</dbReference>
<evidence type="ECO:0000313" key="3">
    <source>
        <dbReference type="Proteomes" id="UP000320547"/>
    </source>
</evidence>